<dbReference type="Proteomes" id="UP000029725">
    <property type="component" value="Unassembled WGS sequence"/>
</dbReference>
<keyword evidence="3" id="KW-1185">Reference proteome</keyword>
<protein>
    <submittedName>
        <fullName evidence="2">Uncharacterized protein</fullName>
    </submittedName>
</protein>
<dbReference type="HOGENOM" id="CLU_1652577_0_0_1"/>
<keyword evidence="1" id="KW-0472">Membrane</keyword>
<dbReference type="AlphaFoldDB" id="A0A098VMQ4"/>
<keyword evidence="1" id="KW-1133">Transmembrane helix</keyword>
<evidence type="ECO:0000313" key="2">
    <source>
        <dbReference type="EMBL" id="KGG50089.1"/>
    </source>
</evidence>
<accession>A0A098VMQ4</accession>
<dbReference type="EMBL" id="JMKJ01000601">
    <property type="protein sequence ID" value="KGG50089.1"/>
    <property type="molecule type" value="Genomic_DNA"/>
</dbReference>
<sequence>MSCLKIIKLSPIASSAGFEGVAWGSKGALGLSPQVIAIKIYIREQRSKLRWKGEIPIAKLYIPLLFVFIGLQNRFKVSCRATNRAVRRNLATAKTPSAILVVLIAIVAVIVAAPRQISNHVIVQEQPAIYPEQGCALAETSANARLPLKPNANVQEQLET</sequence>
<name>A0A098VMQ4_9MICR</name>
<keyword evidence="1" id="KW-0812">Transmembrane</keyword>
<evidence type="ECO:0000313" key="3">
    <source>
        <dbReference type="Proteomes" id="UP000029725"/>
    </source>
</evidence>
<gene>
    <name evidence="2" type="ORF">DI09_8p280</name>
</gene>
<reference evidence="2 3" key="1">
    <citation type="submission" date="2014-04" db="EMBL/GenBank/DDBJ databases">
        <title>A new species of microsporidia sheds light on the evolution of extreme parasitism.</title>
        <authorList>
            <person name="Haag K.L."/>
            <person name="James T.Y."/>
            <person name="Larsson R."/>
            <person name="Schaer T.M."/>
            <person name="Refardt D."/>
            <person name="Pombert J.-F."/>
            <person name="Ebert D."/>
        </authorList>
    </citation>
    <scope>NUCLEOTIDE SEQUENCE [LARGE SCALE GENOMIC DNA]</scope>
    <source>
        <strain evidence="2 3">UGP3</strain>
        <tissue evidence="2">Spores</tissue>
    </source>
</reference>
<proteinExistence type="predicted"/>
<comment type="caution">
    <text evidence="2">The sequence shown here is derived from an EMBL/GenBank/DDBJ whole genome shotgun (WGS) entry which is preliminary data.</text>
</comment>
<feature type="transmembrane region" description="Helical" evidence="1">
    <location>
        <begin position="95"/>
        <end position="113"/>
    </location>
</feature>
<dbReference type="GeneID" id="25261028"/>
<dbReference type="RefSeq" id="XP_013236516.1">
    <property type="nucleotide sequence ID" value="XM_013381062.1"/>
</dbReference>
<organism evidence="2 3">
    <name type="scientific">Mitosporidium daphniae</name>
    <dbReference type="NCBI Taxonomy" id="1485682"/>
    <lineage>
        <taxon>Eukaryota</taxon>
        <taxon>Fungi</taxon>
        <taxon>Fungi incertae sedis</taxon>
        <taxon>Microsporidia</taxon>
        <taxon>Mitosporidium</taxon>
    </lineage>
</organism>
<evidence type="ECO:0000256" key="1">
    <source>
        <dbReference type="SAM" id="Phobius"/>
    </source>
</evidence>
<dbReference type="VEuPathDB" id="MicrosporidiaDB:DI09_8p280"/>